<dbReference type="SMR" id="A0A482WLW1"/>
<proteinExistence type="predicted"/>
<dbReference type="Proteomes" id="UP000291343">
    <property type="component" value="Unassembled WGS sequence"/>
</dbReference>
<reference evidence="1 2" key="1">
    <citation type="journal article" date="2017" name="Gigascience">
        <title>Genome sequence of the small brown planthopper, Laodelphax striatellus.</title>
        <authorList>
            <person name="Zhu J."/>
            <person name="Jiang F."/>
            <person name="Wang X."/>
            <person name="Yang P."/>
            <person name="Bao Y."/>
            <person name="Zhao W."/>
            <person name="Wang W."/>
            <person name="Lu H."/>
            <person name="Wang Q."/>
            <person name="Cui N."/>
            <person name="Li J."/>
            <person name="Chen X."/>
            <person name="Luo L."/>
            <person name="Yu J."/>
            <person name="Kang L."/>
            <person name="Cui F."/>
        </authorList>
    </citation>
    <scope>NUCLEOTIDE SEQUENCE [LARGE SCALE GENOMIC DNA]</scope>
    <source>
        <strain evidence="1">Lst14</strain>
    </source>
</reference>
<protein>
    <submittedName>
        <fullName evidence="1">Uncharacterized protein</fullName>
    </submittedName>
</protein>
<name>A0A482WLW1_LAOST</name>
<dbReference type="AlphaFoldDB" id="A0A482WLW1"/>
<evidence type="ECO:0000313" key="1">
    <source>
        <dbReference type="EMBL" id="RZF34310.1"/>
    </source>
</evidence>
<comment type="caution">
    <text evidence="1">The sequence shown here is derived from an EMBL/GenBank/DDBJ whole genome shotgun (WGS) entry which is preliminary data.</text>
</comment>
<evidence type="ECO:0000313" key="2">
    <source>
        <dbReference type="Proteomes" id="UP000291343"/>
    </source>
</evidence>
<keyword evidence="2" id="KW-1185">Reference proteome</keyword>
<organism evidence="1 2">
    <name type="scientific">Laodelphax striatellus</name>
    <name type="common">Small brown planthopper</name>
    <name type="synonym">Delphax striatella</name>
    <dbReference type="NCBI Taxonomy" id="195883"/>
    <lineage>
        <taxon>Eukaryota</taxon>
        <taxon>Metazoa</taxon>
        <taxon>Ecdysozoa</taxon>
        <taxon>Arthropoda</taxon>
        <taxon>Hexapoda</taxon>
        <taxon>Insecta</taxon>
        <taxon>Pterygota</taxon>
        <taxon>Neoptera</taxon>
        <taxon>Paraneoptera</taxon>
        <taxon>Hemiptera</taxon>
        <taxon>Auchenorrhyncha</taxon>
        <taxon>Fulgoroidea</taxon>
        <taxon>Delphacidae</taxon>
        <taxon>Criomorphinae</taxon>
        <taxon>Laodelphax</taxon>
    </lineage>
</organism>
<dbReference type="EMBL" id="QKKF02031973">
    <property type="protein sequence ID" value="RZF34310.1"/>
    <property type="molecule type" value="Genomic_DNA"/>
</dbReference>
<dbReference type="InParanoid" id="A0A482WLW1"/>
<sequence length="108" mass="11789">MGTVSADTSPNKSVIDEVEKKLKEAEEFSSMAANPSDDTKLSVCLSSIKMKKEELNSKGKELEKIAKQDSQPISDKARDLISAIERVSYLNTAGLLRVNDPGTNNDMN</sequence>
<gene>
    <name evidence="1" type="ORF">LSTR_LSTR016471</name>
</gene>
<accession>A0A482WLW1</accession>